<dbReference type="PANTHER" id="PTHR31126">
    <property type="entry name" value="TYROSINE-PROTEIN PHOSPHATASE"/>
    <property type="match status" value="1"/>
</dbReference>
<evidence type="ECO:0000256" key="2">
    <source>
        <dbReference type="SAM" id="SignalP"/>
    </source>
</evidence>
<gene>
    <name evidence="3" type="ORF">PXH69_26860</name>
</gene>
<proteinExistence type="inferred from homology"/>
<organism evidence="3 4">
    <name type="scientific">Rhodococcus qingshengii</name>
    <dbReference type="NCBI Taxonomy" id="334542"/>
    <lineage>
        <taxon>Bacteria</taxon>
        <taxon>Bacillati</taxon>
        <taxon>Actinomycetota</taxon>
        <taxon>Actinomycetes</taxon>
        <taxon>Mycobacteriales</taxon>
        <taxon>Nocardiaceae</taxon>
        <taxon>Rhodococcus</taxon>
        <taxon>Rhodococcus erythropolis group</taxon>
    </lineage>
</organism>
<feature type="chain" id="PRO_5043397916" evidence="2">
    <location>
        <begin position="29"/>
        <end position="373"/>
    </location>
</feature>
<dbReference type="Pfam" id="PF13350">
    <property type="entry name" value="Y_phosphatase3"/>
    <property type="match status" value="1"/>
</dbReference>
<name>A0AAW6LS01_RHOSG</name>
<evidence type="ECO:0000313" key="3">
    <source>
        <dbReference type="EMBL" id="MDE8648598.1"/>
    </source>
</evidence>
<keyword evidence="2" id="KW-0732">Signal</keyword>
<feature type="signal peptide" evidence="2">
    <location>
        <begin position="1"/>
        <end position="28"/>
    </location>
</feature>
<dbReference type="EMBL" id="JARDXE010000020">
    <property type="protein sequence ID" value="MDE8648598.1"/>
    <property type="molecule type" value="Genomic_DNA"/>
</dbReference>
<dbReference type="InterPro" id="IPR026893">
    <property type="entry name" value="Tyr/Ser_Pase_IphP-type"/>
</dbReference>
<sequence>MATCKTRVLALSAAGLMLVLGACSKAESAKTPTDLDVTSASAGHYSLVWEHGGSEKVRVFAATDPKNPAAEGKEIGTVDGFSTEVDGLDPLSRWYFEVIDEDGTSTIASTRHVTLQGAANVRDVGGYETADGRSVKWGLVFRGDRLSDLTADDQQTIENAGIRTVVDFRGDSEIAKDGADKVPANVKVVNTAVLDAGTQALATAITSALKSGDPAIVEQVLGGGEAVRISDTGAVDQLSKPDGMTGYSQALRTIADSESAVAYHCTAGKDRTGLMTALLLGILGVPDKTIVDDFVLSNTYNKAKNEQTYTFLSSKGIDVDLLKPLMEQRPSQIQPVLDKIRDQFGGWEKFSQDVLKLDADTIAKLRSKLLTKQ</sequence>
<dbReference type="SUPFAM" id="SSF52799">
    <property type="entry name" value="(Phosphotyrosine protein) phosphatases II"/>
    <property type="match status" value="1"/>
</dbReference>
<evidence type="ECO:0000256" key="1">
    <source>
        <dbReference type="ARBA" id="ARBA00009580"/>
    </source>
</evidence>
<dbReference type="PANTHER" id="PTHR31126:SF1">
    <property type="entry name" value="TYROSINE SPECIFIC PROTEIN PHOSPHATASES DOMAIN-CONTAINING PROTEIN"/>
    <property type="match status" value="1"/>
</dbReference>
<dbReference type="AlphaFoldDB" id="A0AAW6LS01"/>
<comment type="similarity">
    <text evidence="1">Belongs to the protein-tyrosine phosphatase family.</text>
</comment>
<dbReference type="Proteomes" id="UP001217325">
    <property type="component" value="Unassembled WGS sequence"/>
</dbReference>
<comment type="caution">
    <text evidence="3">The sequence shown here is derived from an EMBL/GenBank/DDBJ whole genome shotgun (WGS) entry which is preliminary data.</text>
</comment>
<accession>A0AAW6LS01</accession>
<evidence type="ECO:0000313" key="4">
    <source>
        <dbReference type="Proteomes" id="UP001217325"/>
    </source>
</evidence>
<dbReference type="GO" id="GO:0004721">
    <property type="term" value="F:phosphoprotein phosphatase activity"/>
    <property type="evidence" value="ECO:0007669"/>
    <property type="project" value="InterPro"/>
</dbReference>
<protein>
    <submittedName>
        <fullName evidence="3">Tyrosine-protein phosphatase</fullName>
    </submittedName>
</protein>
<dbReference type="InterPro" id="IPR029021">
    <property type="entry name" value="Prot-tyrosine_phosphatase-like"/>
</dbReference>
<dbReference type="RefSeq" id="WP_082845730.1">
    <property type="nucleotide sequence ID" value="NZ_AP026691.1"/>
</dbReference>
<dbReference type="Gene3D" id="3.90.190.10">
    <property type="entry name" value="Protein tyrosine phosphatase superfamily"/>
    <property type="match status" value="1"/>
</dbReference>
<dbReference type="PROSITE" id="PS51257">
    <property type="entry name" value="PROKAR_LIPOPROTEIN"/>
    <property type="match status" value="1"/>
</dbReference>
<reference evidence="3" key="1">
    <citation type="submission" date="2023-02" db="EMBL/GenBank/DDBJ databases">
        <title>A novel hydrolase synthesized by Rhodococcus erythropolis HQ is responsible for the detoxification of Zearalenone.</title>
        <authorList>
            <person name="Hu J."/>
            <person name="Xu J."/>
        </authorList>
    </citation>
    <scope>NUCLEOTIDE SEQUENCE</scope>
    <source>
        <strain evidence="3">HQ</strain>
    </source>
</reference>